<feature type="region of interest" description="Disordered" evidence="5">
    <location>
        <begin position="342"/>
        <end position="367"/>
    </location>
</feature>
<dbReference type="Pfam" id="PF22117">
    <property type="entry name" value="Fer4_Nqo3"/>
    <property type="match status" value="1"/>
</dbReference>
<dbReference type="PANTHER" id="PTHR43105">
    <property type="entry name" value="RESPIRATORY NITRATE REDUCTASE"/>
    <property type="match status" value="1"/>
</dbReference>
<gene>
    <name evidence="8" type="ORF">J7I42_09320</name>
</gene>
<dbReference type="InterPro" id="IPR054351">
    <property type="entry name" value="NADH_UbQ_OxRdtase_ferredoxin"/>
</dbReference>
<feature type="domain" description="4Fe-4S His(Cys)3-ligated-type" evidence="7">
    <location>
        <begin position="96"/>
        <end position="135"/>
    </location>
</feature>
<feature type="compositionally biased region" description="Basic and acidic residues" evidence="5">
    <location>
        <begin position="356"/>
        <end position="367"/>
    </location>
</feature>
<dbReference type="Proteomes" id="UP000677244">
    <property type="component" value="Unassembled WGS sequence"/>
</dbReference>
<evidence type="ECO:0000259" key="7">
    <source>
        <dbReference type="PROSITE" id="PS51839"/>
    </source>
</evidence>
<protein>
    <submittedName>
        <fullName evidence="8">(2Fe-2S)-binding protein</fullName>
    </submittedName>
</protein>
<proteinExistence type="predicted"/>
<dbReference type="Pfam" id="PF13510">
    <property type="entry name" value="Fer2_4"/>
    <property type="match status" value="1"/>
</dbReference>
<evidence type="ECO:0000313" key="8">
    <source>
        <dbReference type="EMBL" id="MBO9200459.1"/>
    </source>
</evidence>
<dbReference type="PROSITE" id="PS51839">
    <property type="entry name" value="4FE4S_HC3"/>
    <property type="match status" value="1"/>
</dbReference>
<accession>A0ABS3YRA7</accession>
<dbReference type="Pfam" id="PF10588">
    <property type="entry name" value="NADH-G_4Fe-4S_3"/>
    <property type="match status" value="1"/>
</dbReference>
<dbReference type="PANTHER" id="PTHR43105:SF10">
    <property type="entry name" value="NADH-QUINONE OXIDOREDUCTASE SUBUNIT G"/>
    <property type="match status" value="1"/>
</dbReference>
<organism evidence="8 9">
    <name type="scientific">Niastella soli</name>
    <dbReference type="NCBI Taxonomy" id="2821487"/>
    <lineage>
        <taxon>Bacteria</taxon>
        <taxon>Pseudomonadati</taxon>
        <taxon>Bacteroidota</taxon>
        <taxon>Chitinophagia</taxon>
        <taxon>Chitinophagales</taxon>
        <taxon>Chitinophagaceae</taxon>
        <taxon>Niastella</taxon>
    </lineage>
</organism>
<keyword evidence="2" id="KW-0479">Metal-binding</keyword>
<dbReference type="EMBL" id="JAGHKO010000001">
    <property type="protein sequence ID" value="MBO9200459.1"/>
    <property type="molecule type" value="Genomic_DNA"/>
</dbReference>
<dbReference type="Gene3D" id="3.30.70.20">
    <property type="match status" value="1"/>
</dbReference>
<reference evidence="8 9" key="1">
    <citation type="submission" date="2021-03" db="EMBL/GenBank/DDBJ databases">
        <title>Assistant Professor.</title>
        <authorList>
            <person name="Huq M.A."/>
        </authorList>
    </citation>
    <scope>NUCLEOTIDE SEQUENCE [LARGE SCALE GENOMIC DNA]</scope>
    <source>
        <strain evidence="8 9">MAH-29</strain>
    </source>
</reference>
<dbReference type="InterPro" id="IPR036010">
    <property type="entry name" value="2Fe-2S_ferredoxin-like_sf"/>
</dbReference>
<keyword evidence="3" id="KW-0408">Iron</keyword>
<evidence type="ECO:0000259" key="6">
    <source>
        <dbReference type="PROSITE" id="PS51085"/>
    </source>
</evidence>
<evidence type="ECO:0000256" key="5">
    <source>
        <dbReference type="SAM" id="MobiDB-lite"/>
    </source>
</evidence>
<evidence type="ECO:0000313" key="9">
    <source>
        <dbReference type="Proteomes" id="UP000677244"/>
    </source>
</evidence>
<dbReference type="Gene3D" id="3.10.20.740">
    <property type="match status" value="1"/>
</dbReference>
<keyword evidence="4" id="KW-0411">Iron-sulfur</keyword>
<evidence type="ECO:0000256" key="1">
    <source>
        <dbReference type="ARBA" id="ARBA00022485"/>
    </source>
</evidence>
<dbReference type="PROSITE" id="PS51085">
    <property type="entry name" value="2FE2S_FER_2"/>
    <property type="match status" value="1"/>
</dbReference>
<dbReference type="InterPro" id="IPR001041">
    <property type="entry name" value="2Fe-2S_ferredoxin-type"/>
</dbReference>
<dbReference type="SUPFAM" id="SSF54862">
    <property type="entry name" value="4Fe-4S ferredoxins"/>
    <property type="match status" value="1"/>
</dbReference>
<evidence type="ECO:0000256" key="2">
    <source>
        <dbReference type="ARBA" id="ARBA00022723"/>
    </source>
</evidence>
<evidence type="ECO:0000256" key="3">
    <source>
        <dbReference type="ARBA" id="ARBA00023004"/>
    </source>
</evidence>
<dbReference type="InterPro" id="IPR050123">
    <property type="entry name" value="Prok_molybdopt-oxidoreductase"/>
</dbReference>
<dbReference type="RefSeq" id="WP_209138503.1">
    <property type="nucleotide sequence ID" value="NZ_JAGHKO010000001.1"/>
</dbReference>
<keyword evidence="1" id="KW-0004">4Fe-4S</keyword>
<keyword evidence="9" id="KW-1185">Reference proteome</keyword>
<feature type="domain" description="2Fe-2S ferredoxin-type" evidence="6">
    <location>
        <begin position="8"/>
        <end position="95"/>
    </location>
</feature>
<dbReference type="SMART" id="SM00929">
    <property type="entry name" value="NADH-G_4Fe-4S_3"/>
    <property type="match status" value="1"/>
</dbReference>
<dbReference type="CDD" id="cd00207">
    <property type="entry name" value="fer2"/>
    <property type="match status" value="1"/>
</dbReference>
<evidence type="ECO:0000256" key="4">
    <source>
        <dbReference type="ARBA" id="ARBA00023014"/>
    </source>
</evidence>
<dbReference type="SUPFAM" id="SSF54292">
    <property type="entry name" value="2Fe-2S ferredoxin-like"/>
    <property type="match status" value="1"/>
</dbReference>
<name>A0ABS3YRA7_9BACT</name>
<sequence>MAEEKKLFKVTIDNITVEVEPGTSILNAARMIGGEIAPPAMCYYSKLKGSGGKCRTCLVEVSAGSTADPRPMPKLVASCRTNVMDGMVVKNITSERVQDARKGVVELLLINHPLDCPICDQAGECHLQDLSYEHGAEGTRYEFPRRTFEKHDLGPYIQLHMTRCILCYRCVFTADQLTNKRVHGVLDRGDHAEIATYIEKALDNDFIGNVIDVCPVGALTDKTFRFKNRVWFLKPEDAHRDCPKCSGKVTLWYRGDEVFRVTGRKDQWGELHDWICNECRFEKKKTSDWVIDGPTKISHHSVISANHYVDTVKPHETLPEVMGGRNPRLLMDIHDVSEVNKPNIDLSKIPGPAHSTDFKKGNTKSEG</sequence>
<dbReference type="InterPro" id="IPR019574">
    <property type="entry name" value="NADH_UbQ_OxRdtase_Gsu_4Fe4S-bd"/>
</dbReference>
<comment type="caution">
    <text evidence="8">The sequence shown here is derived from an EMBL/GenBank/DDBJ whole genome shotgun (WGS) entry which is preliminary data.</text>
</comment>